<dbReference type="EMBL" id="FONY01000008">
    <property type="protein sequence ID" value="SFE83907.1"/>
    <property type="molecule type" value="Genomic_DNA"/>
</dbReference>
<keyword evidence="2" id="KW-0813">Transport</keyword>
<evidence type="ECO:0000256" key="8">
    <source>
        <dbReference type="SAM" id="MobiDB-lite"/>
    </source>
</evidence>
<keyword evidence="5" id="KW-0732">Signal</keyword>
<dbReference type="GO" id="GO:0009279">
    <property type="term" value="C:cell outer membrane"/>
    <property type="evidence" value="ECO:0007669"/>
    <property type="project" value="UniProtKB-SubCell"/>
</dbReference>
<dbReference type="InterPro" id="IPR036942">
    <property type="entry name" value="Beta-barrel_TonB_sf"/>
</dbReference>
<dbReference type="Pfam" id="PF14905">
    <property type="entry name" value="OMP_b-brl_3"/>
    <property type="match status" value="1"/>
</dbReference>
<evidence type="ECO:0000256" key="3">
    <source>
        <dbReference type="ARBA" id="ARBA00022452"/>
    </source>
</evidence>
<keyword evidence="3" id="KW-1134">Transmembrane beta strand</keyword>
<evidence type="ECO:0000256" key="2">
    <source>
        <dbReference type="ARBA" id="ARBA00022448"/>
    </source>
</evidence>
<feature type="domain" description="Outer membrane protein beta-barrel" evidence="9">
    <location>
        <begin position="388"/>
        <end position="796"/>
    </location>
</feature>
<dbReference type="GO" id="GO:0030246">
    <property type="term" value="F:carbohydrate binding"/>
    <property type="evidence" value="ECO:0007669"/>
    <property type="project" value="InterPro"/>
</dbReference>
<dbReference type="SUPFAM" id="SSF56935">
    <property type="entry name" value="Porins"/>
    <property type="match status" value="1"/>
</dbReference>
<keyword evidence="6" id="KW-0472">Membrane</keyword>
<feature type="compositionally biased region" description="Basic and acidic residues" evidence="8">
    <location>
        <begin position="899"/>
        <end position="917"/>
    </location>
</feature>
<evidence type="ECO:0000256" key="1">
    <source>
        <dbReference type="ARBA" id="ARBA00004571"/>
    </source>
</evidence>
<evidence type="ECO:0000256" key="6">
    <source>
        <dbReference type="ARBA" id="ARBA00023136"/>
    </source>
</evidence>
<protein>
    <submittedName>
        <fullName evidence="10">Outer membrane receptor proteins, mostly Fe transport</fullName>
    </submittedName>
</protein>
<dbReference type="Gene3D" id="2.40.170.20">
    <property type="entry name" value="TonB-dependent receptor, beta-barrel domain"/>
    <property type="match status" value="1"/>
</dbReference>
<organism evidence="10 11">
    <name type="scientific">Thermoflexibacter ruber</name>
    <dbReference type="NCBI Taxonomy" id="1003"/>
    <lineage>
        <taxon>Bacteria</taxon>
        <taxon>Pseudomonadati</taxon>
        <taxon>Bacteroidota</taxon>
        <taxon>Cytophagia</taxon>
        <taxon>Cytophagales</taxon>
        <taxon>Thermoflexibacteraceae</taxon>
        <taxon>Thermoflexibacter</taxon>
    </lineage>
</organism>
<evidence type="ECO:0000256" key="4">
    <source>
        <dbReference type="ARBA" id="ARBA00022692"/>
    </source>
</evidence>
<keyword evidence="11" id="KW-1185">Reference proteome</keyword>
<dbReference type="Gene3D" id="2.60.40.1120">
    <property type="entry name" value="Carboxypeptidase-like, regulatory domain"/>
    <property type="match status" value="1"/>
</dbReference>
<dbReference type="InterPro" id="IPR013784">
    <property type="entry name" value="Carb-bd-like_fold"/>
</dbReference>
<feature type="region of interest" description="Disordered" evidence="8">
    <location>
        <begin position="807"/>
        <end position="917"/>
    </location>
</feature>
<dbReference type="GO" id="GO:0044718">
    <property type="term" value="P:siderophore transmembrane transport"/>
    <property type="evidence" value="ECO:0007669"/>
    <property type="project" value="TreeGrafter"/>
</dbReference>
<dbReference type="InterPro" id="IPR039426">
    <property type="entry name" value="TonB-dep_rcpt-like"/>
</dbReference>
<keyword evidence="4" id="KW-0812">Transmembrane</keyword>
<dbReference type="OrthoDB" id="905812at2"/>
<dbReference type="AlphaFoldDB" id="A0A1I2DTW6"/>
<accession>A0A1I2DTW6</accession>
<evidence type="ECO:0000313" key="11">
    <source>
        <dbReference type="Proteomes" id="UP000199513"/>
    </source>
</evidence>
<evidence type="ECO:0000256" key="7">
    <source>
        <dbReference type="ARBA" id="ARBA00023237"/>
    </source>
</evidence>
<evidence type="ECO:0000313" key="10">
    <source>
        <dbReference type="EMBL" id="SFE83907.1"/>
    </source>
</evidence>
<reference evidence="11" key="1">
    <citation type="submission" date="2016-10" db="EMBL/GenBank/DDBJ databases">
        <authorList>
            <person name="Varghese N."/>
            <person name="Submissions S."/>
        </authorList>
    </citation>
    <scope>NUCLEOTIDE SEQUENCE [LARGE SCALE GENOMIC DNA]</scope>
    <source>
        <strain>GEY</strain>
        <strain evidence="11">DSM 9560</strain>
    </source>
</reference>
<dbReference type="SUPFAM" id="SSF49452">
    <property type="entry name" value="Starch-binding domain-like"/>
    <property type="match status" value="1"/>
</dbReference>
<dbReference type="Gene3D" id="2.170.130.10">
    <property type="entry name" value="TonB-dependent receptor, plug domain"/>
    <property type="match status" value="1"/>
</dbReference>
<dbReference type="RefSeq" id="WP_091541692.1">
    <property type="nucleotide sequence ID" value="NZ_FONY01000008.1"/>
</dbReference>
<dbReference type="InterPro" id="IPR041700">
    <property type="entry name" value="OMP_b-brl_3"/>
</dbReference>
<comment type="subcellular location">
    <subcellularLocation>
        <location evidence="1">Cell outer membrane</location>
        <topology evidence="1">Multi-pass membrane protein</topology>
    </subcellularLocation>
</comment>
<evidence type="ECO:0000259" key="9">
    <source>
        <dbReference type="Pfam" id="PF14905"/>
    </source>
</evidence>
<proteinExistence type="predicted"/>
<dbReference type="Proteomes" id="UP000199513">
    <property type="component" value="Unassembled WGS sequence"/>
</dbReference>
<dbReference type="GO" id="GO:0015344">
    <property type="term" value="F:siderophore uptake transmembrane transporter activity"/>
    <property type="evidence" value="ECO:0007669"/>
    <property type="project" value="TreeGrafter"/>
</dbReference>
<dbReference type="Pfam" id="PF13715">
    <property type="entry name" value="CarbopepD_reg_2"/>
    <property type="match status" value="1"/>
</dbReference>
<feature type="compositionally biased region" description="Gly residues" evidence="8">
    <location>
        <begin position="862"/>
        <end position="883"/>
    </location>
</feature>
<keyword evidence="10" id="KW-0675">Receptor</keyword>
<dbReference type="PANTHER" id="PTHR30069">
    <property type="entry name" value="TONB-DEPENDENT OUTER MEMBRANE RECEPTOR"/>
    <property type="match status" value="1"/>
</dbReference>
<dbReference type="InterPro" id="IPR037066">
    <property type="entry name" value="Plug_dom_sf"/>
</dbReference>
<dbReference type="STRING" id="1003.SAMN04488541_10082"/>
<gene>
    <name evidence="10" type="ORF">SAMN04488541_10082</name>
</gene>
<evidence type="ECO:0000256" key="5">
    <source>
        <dbReference type="ARBA" id="ARBA00022729"/>
    </source>
</evidence>
<dbReference type="PANTHER" id="PTHR30069:SF29">
    <property type="entry name" value="HEMOGLOBIN AND HEMOGLOBIN-HAPTOGLOBIN-BINDING PROTEIN 1-RELATED"/>
    <property type="match status" value="1"/>
</dbReference>
<feature type="compositionally biased region" description="Basic and acidic residues" evidence="8">
    <location>
        <begin position="812"/>
        <end position="821"/>
    </location>
</feature>
<feature type="compositionally biased region" description="Gly residues" evidence="8">
    <location>
        <begin position="822"/>
        <end position="854"/>
    </location>
</feature>
<keyword evidence="7" id="KW-0998">Cell outer membrane</keyword>
<sequence length="917" mass="101520">MRIFIHYRLLLLVFFTFLGLNFSFAQTLTGKGKISGVVIDSTDRQPVSFATVTLTLVNSQKPISGAVADEKGQFTINKVPTGEYNVAISFIGFKTITKTVTIEDKKDNVNLGTIYLYPAVTELKEVTVEGQKELIEEKVDRTVYNAEQDATSKGGDATDVLRRVPMLTVDLDGNVSLRGNQNIRVLINNKPSSIMATSLADALRQIPADQIKSVEVITSPSARYDAEGSAGIVNIITKKTTMQGLTLGINNSVGYRGSMLGLNGSLRTGKVGFTLGGFGRSEYNVIGNFENRQNTVNSIGNELLTIQSADTRRRGLWGRYTLGFDYDIDKYNSLTASVQFGVRNNRNFQDGLLARTFQNTILQNINLRDVDIKDLSNNIDASLSYIRTYEKPQKEFSVLALFSRNNRTNDFINNILNPDSREVISRLKNLNDSYNQEVTLEVNYQTPIGKTQILEMGAKQIMRQVTSDFQYLFATGATGEFIRNTNAQLSNVLDYLQNVTASYLAYTYASKSGYSLKTGLRYEYTLIDASLKNEQKVEIPDYGVLVPSINLSKKMKGGNIVKLSYNRRIQRPSLQFLNPNIQAANPLNITIGNPALDPEFTNNFELGYSTFVKGVSLNVATFVRNTNNAIQSVRDIIGADTIRTTFQNIGKENAYGFNLNININVGKFSIGTGGDIYYATLNNNVPNPIYRASNQGWVYGARLFGNYKINDNWALQAFSFYRGREVQLQGIRGGFGMYSVAINRDFKNKKGSIGLGIENFFNFNGITIRSELNSPVLNQQSVNVNQNLSFRVNFNYRIGKMSFDAPKRRRSINNDDMKSEGGGDGVGDGMQQGGGNNGGGRPQGVNGQGTGRPQGGQNMMQQGGGRPQGQGGNPQWQGQGGNTGKPQEVPNQDQKKKKNEKETPKKEKQEEKPKNEE</sequence>
<name>A0A1I2DTW6_9BACT</name>